<proteinExistence type="predicted"/>
<sequence>MGDKITAKVISLDNGKISLSAKALMDKPEGYVEREPMQRRESRPNPRYSGGGSGYQRR</sequence>
<reference evidence="2" key="1">
    <citation type="submission" date="2010-07" db="EMBL/GenBank/DDBJ databases">
        <authorList>
            <consortium name="CONSOLIDER consortium CSD2007-00005"/>
            <person name="Guazzaroni M.-E."/>
            <person name="Richter M."/>
            <person name="Garcia-Salamanca A."/>
            <person name="Yarza P."/>
            <person name="Ferrer M."/>
        </authorList>
    </citation>
    <scope>NUCLEOTIDE SEQUENCE</scope>
</reference>
<evidence type="ECO:0008006" key="3">
    <source>
        <dbReference type="Google" id="ProtNLM"/>
    </source>
</evidence>
<comment type="caution">
    <text evidence="2">The sequence shown here is derived from an EMBL/GenBank/DDBJ whole genome shotgun (WGS) entry which is preliminary data.</text>
</comment>
<feature type="compositionally biased region" description="Basic and acidic residues" evidence="1">
    <location>
        <begin position="28"/>
        <end position="44"/>
    </location>
</feature>
<name>D9PFZ8_9ZZZZ</name>
<protein>
    <recommendedName>
        <fullName evidence="3">30S ribosomal protein S1</fullName>
    </recommendedName>
</protein>
<feature type="compositionally biased region" description="Gly residues" evidence="1">
    <location>
        <begin position="49"/>
        <end position="58"/>
    </location>
</feature>
<feature type="region of interest" description="Disordered" evidence="1">
    <location>
        <begin position="28"/>
        <end position="58"/>
    </location>
</feature>
<accession>D9PFZ8</accession>
<reference evidence="2" key="2">
    <citation type="journal article" date="2011" name="Microb. Ecol.">
        <title>Taxonomic and Functional Metagenomic Profiling of the Microbial Community in the Anoxic Sediment of a Sub-saline Shallow Lake (Laguna de Carrizo, Central Spain).</title>
        <authorList>
            <person name="Ferrer M."/>
            <person name="Guazzaroni M.E."/>
            <person name="Richter M."/>
            <person name="Garcia-Salamanca A."/>
            <person name="Yarza P."/>
            <person name="Suarez-Suarez A."/>
            <person name="Solano J."/>
            <person name="Alcaide M."/>
            <person name="van Dillewijn P."/>
            <person name="Molina-Henares M.A."/>
            <person name="Lopez-Cortes N."/>
            <person name="Al-Ramahi Y."/>
            <person name="Guerrero C."/>
            <person name="Acosta A."/>
            <person name="de Eugenio L.I."/>
            <person name="Martinez V."/>
            <person name="Marques S."/>
            <person name="Rojo F."/>
            <person name="Santero E."/>
            <person name="Genilloud O."/>
            <person name="Perez-Perez J."/>
            <person name="Rossello-Mora R."/>
            <person name="Ramos J.L."/>
        </authorList>
    </citation>
    <scope>NUCLEOTIDE SEQUENCE</scope>
</reference>
<gene>
    <name evidence="2" type="ORF">LDC_0443</name>
</gene>
<dbReference type="AlphaFoldDB" id="D9PFZ8"/>
<evidence type="ECO:0000313" key="2">
    <source>
        <dbReference type="EMBL" id="EFK97515.1"/>
    </source>
</evidence>
<dbReference type="EMBL" id="ADZX01000145">
    <property type="protein sequence ID" value="EFK97515.1"/>
    <property type="molecule type" value="Genomic_DNA"/>
</dbReference>
<evidence type="ECO:0000256" key="1">
    <source>
        <dbReference type="SAM" id="MobiDB-lite"/>
    </source>
</evidence>
<organism evidence="2">
    <name type="scientific">sediment metagenome</name>
    <dbReference type="NCBI Taxonomy" id="749907"/>
    <lineage>
        <taxon>unclassified sequences</taxon>
        <taxon>metagenomes</taxon>
        <taxon>ecological metagenomes</taxon>
    </lineage>
</organism>